<comment type="caution">
    <text evidence="2">The sequence shown here is derived from an EMBL/GenBank/DDBJ whole genome shotgun (WGS) entry which is preliminary data.</text>
</comment>
<keyword evidence="1" id="KW-0472">Membrane</keyword>
<evidence type="ECO:0000313" key="3">
    <source>
        <dbReference type="Proteomes" id="UP001187066"/>
    </source>
</evidence>
<evidence type="ECO:0000256" key="1">
    <source>
        <dbReference type="SAM" id="Phobius"/>
    </source>
</evidence>
<evidence type="ECO:0008006" key="4">
    <source>
        <dbReference type="Google" id="ProtNLM"/>
    </source>
</evidence>
<dbReference type="EMBL" id="JAWLOF010000004">
    <property type="protein sequence ID" value="MDV7022658.1"/>
    <property type="molecule type" value="Genomic_DNA"/>
</dbReference>
<keyword evidence="1" id="KW-0812">Transmembrane</keyword>
<keyword evidence="1" id="KW-1133">Transmembrane helix</keyword>
<gene>
    <name evidence="2" type="ORF">R4P48_08175</name>
</gene>
<protein>
    <recommendedName>
        <fullName evidence="4">ABC transmembrane type-1 domain-containing protein</fullName>
    </recommendedName>
</protein>
<reference evidence="2 3" key="1">
    <citation type="submission" date="2023-10" db="EMBL/GenBank/DDBJ databases">
        <authorList>
            <person name="Dale J."/>
        </authorList>
    </citation>
    <scope>NUCLEOTIDE SEQUENCE [LARGE SCALE GENOMIC DNA]</scope>
    <source>
        <strain evidence="2 3">2023EL-00970</strain>
    </source>
</reference>
<feature type="transmembrane region" description="Helical" evidence="1">
    <location>
        <begin position="111"/>
        <end position="132"/>
    </location>
</feature>
<organism evidence="2 3">
    <name type="scientific">Atlantibacter subterraneus</name>
    <dbReference type="NCBI Taxonomy" id="255519"/>
    <lineage>
        <taxon>Bacteria</taxon>
        <taxon>Pseudomonadati</taxon>
        <taxon>Pseudomonadota</taxon>
        <taxon>Gammaproteobacteria</taxon>
        <taxon>Enterobacterales</taxon>
        <taxon>Enterobacteriaceae</taxon>
        <taxon>Atlantibacter</taxon>
    </lineage>
</organism>
<proteinExistence type="predicted"/>
<evidence type="ECO:0000313" key="2">
    <source>
        <dbReference type="EMBL" id="MDV7022658.1"/>
    </source>
</evidence>
<dbReference type="Proteomes" id="UP001187066">
    <property type="component" value="Unassembled WGS sequence"/>
</dbReference>
<name>A0ABU4E0N1_9ENTR</name>
<sequence length="143" mass="16031">MVVFARIFPDSAYFIGVGQPRVAAIKYYFYCGFIRSVKKFWRGSMFHPKQSGKPALISRVLGKRISVILTAIARHPLMVGALLLLYIVFTIPENNRLIQSALSASDFPETALGALIFSALLMAVIYAFARFVRQILTALRNDE</sequence>
<dbReference type="RefSeq" id="WP_144131430.1">
    <property type="nucleotide sequence ID" value="NZ_JAWLOF010000004.1"/>
</dbReference>
<keyword evidence="3" id="KW-1185">Reference proteome</keyword>
<feature type="transmembrane region" description="Helical" evidence="1">
    <location>
        <begin position="67"/>
        <end position="91"/>
    </location>
</feature>
<accession>A0ABU4E0N1</accession>